<dbReference type="InterPro" id="IPR010998">
    <property type="entry name" value="Integrase_recombinase_N"/>
</dbReference>
<protein>
    <submittedName>
        <fullName evidence="6">Integrase</fullName>
    </submittedName>
</protein>
<evidence type="ECO:0000313" key="6">
    <source>
        <dbReference type="EMBL" id="DAE28669.1"/>
    </source>
</evidence>
<dbReference type="EMBL" id="BK059091">
    <property type="protein sequence ID" value="DAE28669.1"/>
    <property type="molecule type" value="Genomic_DNA"/>
</dbReference>
<keyword evidence="2 4" id="KW-0238">DNA-binding</keyword>
<evidence type="ECO:0000256" key="1">
    <source>
        <dbReference type="ARBA" id="ARBA00008857"/>
    </source>
</evidence>
<keyword evidence="3" id="KW-0233">DNA recombination</keyword>
<dbReference type="Gene3D" id="1.10.443.10">
    <property type="entry name" value="Intergrase catalytic core"/>
    <property type="match status" value="1"/>
</dbReference>
<dbReference type="CDD" id="cd00397">
    <property type="entry name" value="DNA_BRE_C"/>
    <property type="match status" value="1"/>
</dbReference>
<reference evidence="6" key="1">
    <citation type="journal article" date="2021" name="Proc. Natl. Acad. Sci. U.S.A.">
        <title>A Catalog of Tens of Thousands of Viruses from Human Metagenomes Reveals Hidden Associations with Chronic Diseases.</title>
        <authorList>
            <person name="Tisza M.J."/>
            <person name="Buck C.B."/>
        </authorList>
    </citation>
    <scope>NUCLEOTIDE SEQUENCE</scope>
    <source>
        <strain evidence="6">CtmTa7</strain>
    </source>
</reference>
<dbReference type="InterPro" id="IPR044068">
    <property type="entry name" value="CB"/>
</dbReference>
<evidence type="ECO:0000256" key="4">
    <source>
        <dbReference type="PROSITE-ProRule" id="PRU01248"/>
    </source>
</evidence>
<dbReference type="PROSITE" id="PS51900">
    <property type="entry name" value="CB"/>
    <property type="match status" value="1"/>
</dbReference>
<dbReference type="InterPro" id="IPR011010">
    <property type="entry name" value="DNA_brk_join_enz"/>
</dbReference>
<feature type="domain" description="Core-binding (CB)" evidence="5">
    <location>
        <begin position="22"/>
        <end position="109"/>
    </location>
</feature>
<comment type="similarity">
    <text evidence="1">Belongs to the 'phage' integrase family.</text>
</comment>
<dbReference type="InterPro" id="IPR013762">
    <property type="entry name" value="Integrase-like_cat_sf"/>
</dbReference>
<dbReference type="GO" id="GO:0015074">
    <property type="term" value="P:DNA integration"/>
    <property type="evidence" value="ECO:0007669"/>
    <property type="project" value="InterPro"/>
</dbReference>
<evidence type="ECO:0000259" key="5">
    <source>
        <dbReference type="PROSITE" id="PS51900"/>
    </source>
</evidence>
<dbReference type="GO" id="GO:0003677">
    <property type="term" value="F:DNA binding"/>
    <property type="evidence" value="ECO:0007669"/>
    <property type="project" value="UniProtKB-UniRule"/>
</dbReference>
<dbReference type="Gene3D" id="1.10.150.130">
    <property type="match status" value="1"/>
</dbReference>
<proteinExistence type="inferred from homology"/>
<organism evidence="6">
    <name type="scientific">virus sp. ctmTa7</name>
    <dbReference type="NCBI Taxonomy" id="2828255"/>
    <lineage>
        <taxon>Viruses</taxon>
    </lineage>
</organism>
<sequence length="335" mass="39400">MATRGRIYHNFYTEELWEQVNKENKRIMDDFLQEYKQRKKSKGTISGYRNDLRIILIYVLRELDNRCILDLKKKDFRNLSLYFTEECEMSAARTNRLKSAINSLLTFCEDDDDYEYEINYAKKVKGIPKSRVKDDEDDFFFTYDEFVKVRDILVAEEKWQLAVLWSIGFDSAGRKNELFQIQKHGLLDGNKTNIVIGKRGKKFPLVYLDDTRELIKKYLEWRGDDDIDSLWIKGSGDHKEPISNSNVLYDRIVSISKILSEVRGEPCNIFTHTMRHSRLECLSQGTDLRLLDENGNPKKYPLEQIQIFAHHSDPSTTQGYLKDHSEDTINSMFGI</sequence>
<evidence type="ECO:0000256" key="2">
    <source>
        <dbReference type="ARBA" id="ARBA00023125"/>
    </source>
</evidence>
<accession>A0A8S5RC67</accession>
<dbReference type="GO" id="GO:0006310">
    <property type="term" value="P:DNA recombination"/>
    <property type="evidence" value="ECO:0007669"/>
    <property type="project" value="UniProtKB-KW"/>
</dbReference>
<dbReference type="SUPFAM" id="SSF56349">
    <property type="entry name" value="DNA breaking-rejoining enzymes"/>
    <property type="match status" value="1"/>
</dbReference>
<name>A0A8S5RC67_9VIRU</name>
<evidence type="ECO:0000256" key="3">
    <source>
        <dbReference type="ARBA" id="ARBA00023172"/>
    </source>
</evidence>